<dbReference type="GO" id="GO:0006874">
    <property type="term" value="P:intracellular calcium ion homeostasis"/>
    <property type="evidence" value="ECO:0007669"/>
    <property type="project" value="TreeGrafter"/>
</dbReference>
<feature type="transmembrane region" description="Helical" evidence="8">
    <location>
        <begin position="224"/>
        <end position="246"/>
    </location>
</feature>
<keyword evidence="4 8" id="KW-0812">Transmembrane</keyword>
<comment type="subcellular location">
    <subcellularLocation>
        <location evidence="1">Membrane</location>
        <topology evidence="1">Multi-pass membrane protein</topology>
    </subcellularLocation>
</comment>
<evidence type="ECO:0000256" key="6">
    <source>
        <dbReference type="ARBA" id="ARBA00023136"/>
    </source>
</evidence>
<protein>
    <submittedName>
        <fullName evidence="10">MARVEL domain-containing protein</fullName>
    </submittedName>
</protein>
<evidence type="ECO:0000256" key="1">
    <source>
        <dbReference type="ARBA" id="ARBA00004141"/>
    </source>
</evidence>
<evidence type="ECO:0000256" key="4">
    <source>
        <dbReference type="ARBA" id="ARBA00022692"/>
    </source>
</evidence>
<comment type="similarity">
    <text evidence="2">Belongs to the Ca(2+):cation antiporter (CaCA) (TC 2.A.19) family. SLC24A subfamily.</text>
</comment>
<evidence type="ECO:0000256" key="2">
    <source>
        <dbReference type="ARBA" id="ARBA00005364"/>
    </source>
</evidence>
<keyword evidence="3" id="KW-0813">Transport</keyword>
<keyword evidence="3" id="KW-0050">Antiport</keyword>
<evidence type="ECO:0000256" key="5">
    <source>
        <dbReference type="ARBA" id="ARBA00022989"/>
    </source>
</evidence>
<evidence type="ECO:0000313" key="10">
    <source>
        <dbReference type="WBParaSite" id="maker-unitig_34013-snap-gene-0.1-mRNA-1"/>
    </source>
</evidence>
<sequence>MSSIPLSQVPSDKGRQQATAQKPKRTSIERTAVDIEKLDEVLKLPERNSNGWQGTTRKNKLLADEGSAPSCRTHSADRAGSKKPGVKSFKELVVLVAETSSISALNAVEQQLHIGNPVMRIFHNHQPAPRAGTRPRTVEAYPPDLFTLAQKQSGAILIHAFVSAWLFVALAIVASPKARTSPAPPSWLLAAQHQRCWLQSLASSSPRATSVSAPIVGSAIFNDLMIVSLCGLAATSAVYLSWWPLFRDCGLLLHKYESVISAASSILAVLYIVVMAFNNRIDAAISKRRRDDSRRVMDDDELAETVAGQQQQAAN</sequence>
<proteinExistence type="inferred from homology"/>
<feature type="transmembrane region" description="Helical" evidence="8">
    <location>
        <begin position="258"/>
        <end position="278"/>
    </location>
</feature>
<keyword evidence="9" id="KW-1185">Reference proteome</keyword>
<feature type="transmembrane region" description="Helical" evidence="8">
    <location>
        <begin position="156"/>
        <end position="174"/>
    </location>
</feature>
<name>A0A1I8FHC7_9PLAT</name>
<dbReference type="GO" id="GO:0008273">
    <property type="term" value="F:calcium, potassium:sodium antiporter activity"/>
    <property type="evidence" value="ECO:0007669"/>
    <property type="project" value="TreeGrafter"/>
</dbReference>
<dbReference type="GO" id="GO:0005262">
    <property type="term" value="F:calcium channel activity"/>
    <property type="evidence" value="ECO:0007669"/>
    <property type="project" value="TreeGrafter"/>
</dbReference>
<accession>A0A1I8FHC7</accession>
<evidence type="ECO:0000313" key="9">
    <source>
        <dbReference type="Proteomes" id="UP000095280"/>
    </source>
</evidence>
<feature type="compositionally biased region" description="Polar residues" evidence="7">
    <location>
        <begin position="1"/>
        <end position="20"/>
    </location>
</feature>
<dbReference type="PANTHER" id="PTHR10846:SF73">
    <property type="entry name" value="SODIUM_CALCIUM EXCHANGER MEMBRANE REGION DOMAIN-CONTAINING PROTEIN"/>
    <property type="match status" value="1"/>
</dbReference>
<feature type="compositionally biased region" description="Polar residues" evidence="7">
    <location>
        <begin position="47"/>
        <end position="56"/>
    </location>
</feature>
<organism evidence="9 10">
    <name type="scientific">Macrostomum lignano</name>
    <dbReference type="NCBI Taxonomy" id="282301"/>
    <lineage>
        <taxon>Eukaryota</taxon>
        <taxon>Metazoa</taxon>
        <taxon>Spiralia</taxon>
        <taxon>Lophotrochozoa</taxon>
        <taxon>Platyhelminthes</taxon>
        <taxon>Rhabditophora</taxon>
        <taxon>Macrostomorpha</taxon>
        <taxon>Macrostomida</taxon>
        <taxon>Macrostomidae</taxon>
        <taxon>Macrostomum</taxon>
    </lineage>
</organism>
<keyword evidence="5 8" id="KW-1133">Transmembrane helix</keyword>
<dbReference type="PANTHER" id="PTHR10846">
    <property type="entry name" value="SODIUM/POTASSIUM/CALCIUM EXCHANGER"/>
    <property type="match status" value="1"/>
</dbReference>
<feature type="region of interest" description="Disordered" evidence="7">
    <location>
        <begin position="43"/>
        <end position="83"/>
    </location>
</feature>
<dbReference type="GO" id="GO:0005886">
    <property type="term" value="C:plasma membrane"/>
    <property type="evidence" value="ECO:0007669"/>
    <property type="project" value="TreeGrafter"/>
</dbReference>
<reference evidence="10" key="1">
    <citation type="submission" date="2016-11" db="UniProtKB">
        <authorList>
            <consortium name="WormBaseParasite"/>
        </authorList>
    </citation>
    <scope>IDENTIFICATION</scope>
</reference>
<feature type="region of interest" description="Disordered" evidence="7">
    <location>
        <begin position="1"/>
        <end position="31"/>
    </location>
</feature>
<evidence type="ECO:0000256" key="7">
    <source>
        <dbReference type="SAM" id="MobiDB-lite"/>
    </source>
</evidence>
<dbReference type="AlphaFoldDB" id="A0A1I8FHC7"/>
<keyword evidence="6 8" id="KW-0472">Membrane</keyword>
<evidence type="ECO:0000256" key="8">
    <source>
        <dbReference type="SAM" id="Phobius"/>
    </source>
</evidence>
<evidence type="ECO:0000256" key="3">
    <source>
        <dbReference type="ARBA" id="ARBA00022449"/>
    </source>
</evidence>
<dbReference type="WBParaSite" id="maker-unitig_34013-snap-gene-0.1-mRNA-1">
    <property type="protein sequence ID" value="maker-unitig_34013-snap-gene-0.1-mRNA-1"/>
    <property type="gene ID" value="maker-unitig_34013-snap-gene-0.1"/>
</dbReference>
<dbReference type="Proteomes" id="UP000095280">
    <property type="component" value="Unplaced"/>
</dbReference>
<dbReference type="InterPro" id="IPR004481">
    <property type="entry name" value="K/Na/Ca-exchanger"/>
</dbReference>